<dbReference type="VEuPathDB" id="VectorBase:AALB014510"/>
<dbReference type="VEuPathDB" id="VectorBase:AALB20_038586"/>
<dbReference type="AlphaFoldDB" id="A0A182FY03"/>
<proteinExistence type="predicted"/>
<feature type="compositionally biased region" description="Basic residues" evidence="1">
    <location>
        <begin position="39"/>
        <end position="49"/>
    </location>
</feature>
<sequence>MDNAWAACSGEDVIESSQVPNLRARKRKICYRESDALSAKRKSKPRNRSKAAPSTKPEHKDGSKSNTHNPAQPISGEFIEVPDTQSLFGGVETSVDLFKNQEKLVAQYIIQQNASMQQEEAELDRLLDGFRASYEAASKRVRANTPYSPKMVCENVATSTRQEKENVSLPIVAVAESRCTNRSNSRELPTNSSRSGYSDDTTSSAAERQRPVETQSELEEQTEPLNLSITQPAKKASFAFPCLVAISSTPKYPRALRPIVQPPSNVVKQREIPIQISPIQQRVSSTVTSVQEVGIQANIRPRYRNAGIQNRTDNCFEITRYNTMLLAREFGIDHERLRKKMIKICNMPVLQQQPLLRERNVHAAFTSHDPYYARLDFFMKERSSRLPWE</sequence>
<keyword evidence="3" id="KW-1185">Reference proteome</keyword>
<reference evidence="2 3" key="1">
    <citation type="journal article" date="2017" name="G3 (Bethesda)">
        <title>The Physical Genome Mapping of Anopheles albimanus Corrected Scaffold Misassemblies and Identified Interarm Rearrangements in Genus Anopheles.</title>
        <authorList>
            <person name="Artemov G.N."/>
            <person name="Peery A.N."/>
            <person name="Jiang X."/>
            <person name="Tu Z."/>
            <person name="Stegniy V.N."/>
            <person name="Sharakhova M.V."/>
            <person name="Sharakhov I.V."/>
        </authorList>
    </citation>
    <scope>NUCLEOTIDE SEQUENCE [LARGE SCALE GENOMIC DNA]</scope>
    <source>
        <strain evidence="2 3">ALBI9_A</strain>
    </source>
</reference>
<dbReference type="GeneID" id="118467146"/>
<accession>A0A182FY03</accession>
<organism evidence="2 3">
    <name type="scientific">Anopheles albimanus</name>
    <name type="common">New world malaria mosquito</name>
    <dbReference type="NCBI Taxonomy" id="7167"/>
    <lineage>
        <taxon>Eukaryota</taxon>
        <taxon>Metazoa</taxon>
        <taxon>Ecdysozoa</taxon>
        <taxon>Arthropoda</taxon>
        <taxon>Hexapoda</taxon>
        <taxon>Insecta</taxon>
        <taxon>Pterygota</taxon>
        <taxon>Neoptera</taxon>
        <taxon>Endopterygota</taxon>
        <taxon>Diptera</taxon>
        <taxon>Nematocera</taxon>
        <taxon>Culicoidea</taxon>
        <taxon>Culicidae</taxon>
        <taxon>Anophelinae</taxon>
        <taxon>Anopheles</taxon>
    </lineage>
</organism>
<name>A0A182FY03_ANOAL</name>
<feature type="compositionally biased region" description="Polar residues" evidence="1">
    <location>
        <begin position="179"/>
        <end position="206"/>
    </location>
</feature>
<evidence type="ECO:0000313" key="3">
    <source>
        <dbReference type="Proteomes" id="UP000069272"/>
    </source>
</evidence>
<feature type="region of interest" description="Disordered" evidence="1">
    <location>
        <begin position="34"/>
        <end position="75"/>
    </location>
</feature>
<feature type="region of interest" description="Disordered" evidence="1">
    <location>
        <begin position="179"/>
        <end position="228"/>
    </location>
</feature>
<evidence type="ECO:0000256" key="1">
    <source>
        <dbReference type="SAM" id="MobiDB-lite"/>
    </source>
</evidence>
<dbReference type="KEGG" id="aali:118467146"/>
<dbReference type="EnsemblMetazoa" id="AALB014510-RA">
    <property type="protein sequence ID" value="AALB014510-PA"/>
    <property type="gene ID" value="AALB014510"/>
</dbReference>
<dbReference type="OrthoDB" id="7740950at2759"/>
<evidence type="ECO:0000313" key="2">
    <source>
        <dbReference type="EnsemblMetazoa" id="AALB014510-PA"/>
    </source>
</evidence>
<dbReference type="Proteomes" id="UP000069272">
    <property type="component" value="Chromosome 3L"/>
</dbReference>
<dbReference type="RefSeq" id="XP_035793180.1">
    <property type="nucleotide sequence ID" value="XM_035937287.1"/>
</dbReference>
<reference evidence="2" key="2">
    <citation type="submission" date="2022-08" db="UniProtKB">
        <authorList>
            <consortium name="EnsemblMetazoa"/>
        </authorList>
    </citation>
    <scope>IDENTIFICATION</scope>
    <source>
        <strain evidence="2">STECLA/ALBI9_A</strain>
    </source>
</reference>
<protein>
    <submittedName>
        <fullName evidence="2">Uncharacterized protein</fullName>
    </submittedName>
</protein>